<feature type="compositionally biased region" description="Polar residues" evidence="1">
    <location>
        <begin position="29"/>
        <end position="41"/>
    </location>
</feature>
<reference evidence="2" key="2">
    <citation type="journal article" date="2015" name="Fish Shellfish Immunol.">
        <title>Early steps in the European eel (Anguilla anguilla)-Vibrio vulnificus interaction in the gills: Role of the RtxA13 toxin.</title>
        <authorList>
            <person name="Callol A."/>
            <person name="Pajuelo D."/>
            <person name="Ebbesson L."/>
            <person name="Teles M."/>
            <person name="MacKenzie S."/>
            <person name="Amaro C."/>
        </authorList>
    </citation>
    <scope>NUCLEOTIDE SEQUENCE</scope>
</reference>
<organism evidence="2">
    <name type="scientific">Anguilla anguilla</name>
    <name type="common">European freshwater eel</name>
    <name type="synonym">Muraena anguilla</name>
    <dbReference type="NCBI Taxonomy" id="7936"/>
    <lineage>
        <taxon>Eukaryota</taxon>
        <taxon>Metazoa</taxon>
        <taxon>Chordata</taxon>
        <taxon>Craniata</taxon>
        <taxon>Vertebrata</taxon>
        <taxon>Euteleostomi</taxon>
        <taxon>Actinopterygii</taxon>
        <taxon>Neopterygii</taxon>
        <taxon>Teleostei</taxon>
        <taxon>Anguilliformes</taxon>
        <taxon>Anguillidae</taxon>
        <taxon>Anguilla</taxon>
    </lineage>
</organism>
<dbReference type="EMBL" id="GBXM01058539">
    <property type="protein sequence ID" value="JAH50038.1"/>
    <property type="molecule type" value="Transcribed_RNA"/>
</dbReference>
<evidence type="ECO:0000256" key="1">
    <source>
        <dbReference type="SAM" id="MobiDB-lite"/>
    </source>
</evidence>
<reference evidence="2" key="1">
    <citation type="submission" date="2014-11" db="EMBL/GenBank/DDBJ databases">
        <authorList>
            <person name="Amaro Gonzalez C."/>
        </authorList>
    </citation>
    <scope>NUCLEOTIDE SEQUENCE</scope>
</reference>
<proteinExistence type="predicted"/>
<feature type="compositionally biased region" description="Polar residues" evidence="1">
    <location>
        <begin position="1"/>
        <end position="12"/>
    </location>
</feature>
<sequence>MSCQGYQPQSARSGFGPRSQGPIHVLQNRRGTAGSTGQATHSSHKISRTKV</sequence>
<feature type="region of interest" description="Disordered" evidence="1">
    <location>
        <begin position="1"/>
        <end position="51"/>
    </location>
</feature>
<accession>A0A0E9TBE1</accession>
<dbReference type="AlphaFoldDB" id="A0A0E9TBE1"/>
<evidence type="ECO:0000313" key="2">
    <source>
        <dbReference type="EMBL" id="JAH50038.1"/>
    </source>
</evidence>
<protein>
    <submittedName>
        <fullName evidence="2">Uncharacterized protein</fullName>
    </submittedName>
</protein>
<feature type="compositionally biased region" description="Basic residues" evidence="1">
    <location>
        <begin position="42"/>
        <end position="51"/>
    </location>
</feature>
<name>A0A0E9TBE1_ANGAN</name>